<organism evidence="3 4">
    <name type="scientific">Nocardia gamkensis</name>
    <dbReference type="NCBI Taxonomy" id="352869"/>
    <lineage>
        <taxon>Bacteria</taxon>
        <taxon>Bacillati</taxon>
        <taxon>Actinomycetota</taxon>
        <taxon>Actinomycetes</taxon>
        <taxon>Mycobacteriales</taxon>
        <taxon>Nocardiaceae</taxon>
        <taxon>Nocardia</taxon>
    </lineage>
</organism>
<feature type="region of interest" description="Disordered" evidence="1">
    <location>
        <begin position="22"/>
        <end position="46"/>
    </location>
</feature>
<evidence type="ECO:0000313" key="3">
    <source>
        <dbReference type="EMBL" id="NKY24974.1"/>
    </source>
</evidence>
<proteinExistence type="predicted"/>
<keyword evidence="4" id="KW-1185">Reference proteome</keyword>
<feature type="signal peptide" evidence="2">
    <location>
        <begin position="1"/>
        <end position="18"/>
    </location>
</feature>
<name>A0A7X6KZB9_9NOCA</name>
<comment type="caution">
    <text evidence="3">The sequence shown here is derived from an EMBL/GenBank/DDBJ whole genome shotgun (WGS) entry which is preliminary data.</text>
</comment>
<evidence type="ECO:0000256" key="1">
    <source>
        <dbReference type="SAM" id="MobiDB-lite"/>
    </source>
</evidence>
<evidence type="ECO:0000256" key="2">
    <source>
        <dbReference type="SAM" id="SignalP"/>
    </source>
</evidence>
<sequence length="46" mass="5037">MKTALFVLLPVSTPAALAAWHHSRRTESRQPQQSSAIGLPGVPYHQ</sequence>
<accession>A0A7X6KZB9</accession>
<dbReference type="AlphaFoldDB" id="A0A7X6KZB9"/>
<reference evidence="3 4" key="1">
    <citation type="submission" date="2020-04" db="EMBL/GenBank/DDBJ databases">
        <title>MicrobeNet Type strains.</title>
        <authorList>
            <person name="Nicholson A.C."/>
        </authorList>
    </citation>
    <scope>NUCLEOTIDE SEQUENCE [LARGE SCALE GENOMIC DNA]</scope>
    <source>
        <strain evidence="3 4">DSM 44956</strain>
    </source>
</reference>
<dbReference type="EMBL" id="JAAXOS010000001">
    <property type="protein sequence ID" value="NKY24974.1"/>
    <property type="molecule type" value="Genomic_DNA"/>
</dbReference>
<feature type="chain" id="PRO_5031329905" evidence="2">
    <location>
        <begin position="19"/>
        <end position="46"/>
    </location>
</feature>
<keyword evidence="2" id="KW-0732">Signal</keyword>
<dbReference type="RefSeq" id="WP_157113819.1">
    <property type="nucleotide sequence ID" value="NZ_JAAXOS010000001.1"/>
</dbReference>
<evidence type="ECO:0000313" key="4">
    <source>
        <dbReference type="Proteomes" id="UP000540698"/>
    </source>
</evidence>
<protein>
    <submittedName>
        <fullName evidence="3">Uncharacterized protein</fullName>
    </submittedName>
</protein>
<gene>
    <name evidence="3" type="ORF">HGB38_01820</name>
</gene>
<dbReference type="Proteomes" id="UP000540698">
    <property type="component" value="Unassembled WGS sequence"/>
</dbReference>